<evidence type="ECO:0000313" key="10">
    <source>
        <dbReference type="Proteomes" id="UP000469424"/>
    </source>
</evidence>
<comment type="similarity">
    <text evidence="2">Belongs to the CDP-glycerol glycerophosphotransferase family.</text>
</comment>
<dbReference type="Gene3D" id="3.90.550.10">
    <property type="entry name" value="Spore Coat Polysaccharide Biosynthesis Protein SpsA, Chain A"/>
    <property type="match status" value="1"/>
</dbReference>
<dbReference type="SUPFAM" id="SSF53756">
    <property type="entry name" value="UDP-Glycosyltransferase/glycogen phosphorylase"/>
    <property type="match status" value="1"/>
</dbReference>
<dbReference type="GO" id="GO:0047355">
    <property type="term" value="F:CDP-glycerol glycerophosphotransferase activity"/>
    <property type="evidence" value="ECO:0007669"/>
    <property type="project" value="InterPro"/>
</dbReference>
<dbReference type="Gene3D" id="3.40.50.11820">
    <property type="match status" value="1"/>
</dbReference>
<keyword evidence="6" id="KW-0472">Membrane</keyword>
<dbReference type="EMBL" id="VUNA01000005">
    <property type="protein sequence ID" value="MST70455.1"/>
    <property type="molecule type" value="Genomic_DNA"/>
</dbReference>
<dbReference type="InterPro" id="IPR043148">
    <property type="entry name" value="TagF_C"/>
</dbReference>
<name>A0A6N7XK84_9FIRM</name>
<dbReference type="CDD" id="cd00761">
    <property type="entry name" value="Glyco_tranf_GTA_type"/>
    <property type="match status" value="1"/>
</dbReference>
<dbReference type="InterPro" id="IPR007554">
    <property type="entry name" value="Glycerophosphate_synth"/>
</dbReference>
<organism evidence="9 10">
    <name type="scientific">Mogibacterium kristiansenii</name>
    <dbReference type="NCBI Taxonomy" id="2606708"/>
    <lineage>
        <taxon>Bacteria</taxon>
        <taxon>Bacillati</taxon>
        <taxon>Bacillota</taxon>
        <taxon>Clostridia</taxon>
        <taxon>Peptostreptococcales</taxon>
        <taxon>Anaerovoracaceae</taxon>
        <taxon>Mogibacterium</taxon>
    </lineage>
</organism>
<protein>
    <submittedName>
        <fullName evidence="9">Glycosyltransferase</fullName>
    </submittedName>
</protein>
<sequence>MSPKVSVIIPAYNAAATLPRMLDAIKAQTFENFEVVVINDGSKDDTQSVLEQYQSEDSRIRVFRQKNQGVSAARNHGLDVAQGDYIAFFDADDEVPENALNDLYHAAREHMADLVIGRHTIQYMTEDYMPKSSRNLSNETDIPKYHKSLCWNFTLCNKLFRRDIIEKFRLRFNGTKHAEDGLFIFRYIQKVEKITGCPSIVYKYVKNSFWEDASLSQKANSSAFKDLRRNLMEIIQAIDEETTESLNEVNASDATQAAKDEMFWNWKLIRSTMWKRFAQISILDEYYRLLWNSDEELYLLLQKSLEECRENMFPSQWKALLEDNSDLQMDVGLMNREELAENPLLSVLVTAELPKESVEKMLEAYYGQIFVSFEILLDEALIDAVPETYLKKENFHVRPHANLAKWKKTALQEAKGTHCIIVEEPVYPSTRTVAQMMKRIHDKTFITAPICKIDGERFHKLEAQSTVFTNEFSVIKKRSKYNQLDAIWSNKIFSIKNLLAKKRLFESDSTKDLNRLYGNSSYIKFEDNSFVTNMSDSDILRKVKNVGVKLGYKRKLRKEEKRLNRIEKESTEVETISLRLKKWRNCKLREGYKFLTLKVLFPVYYKWHARKPIEKNKVLFIVNRKPALPNSMTYVHNLLEKSGKFNIHNKFLLNLSLRYRQKFKVDLDLIKDLATANYVFLDEATVTTCGINKRPETKIVQLWHGCGAFKKFGFSTADKIFGGNAKEQKRYPMYRNFDLVCVSSPEVVWAYEEAMQLKGVGNVKPVGVSRTDVFFQDDYIHAAKQRILEQIPAAADKKIILYAPTFRGRVASAYGPDHFDYEKLYESLGDEYIILIKHHPLVKRLPEIPLEYRDSFVYDVSHTMEIEDLICASDICISDYSSLIFEYSLFEKPIILFAYDLDVYFDWRGFYYDYFEMAPGPVLISTEEIIDYITHIDTEFDREKMHAFREKFMRSCDGHSTERILDEVGLKL</sequence>
<evidence type="ECO:0000256" key="3">
    <source>
        <dbReference type="ARBA" id="ARBA00022475"/>
    </source>
</evidence>
<evidence type="ECO:0000259" key="8">
    <source>
        <dbReference type="Pfam" id="PF00535"/>
    </source>
</evidence>
<evidence type="ECO:0000256" key="2">
    <source>
        <dbReference type="ARBA" id="ARBA00010488"/>
    </source>
</evidence>
<evidence type="ECO:0000256" key="4">
    <source>
        <dbReference type="ARBA" id="ARBA00022679"/>
    </source>
</evidence>
<gene>
    <name evidence="9" type="ORF">FYJ65_03725</name>
</gene>
<accession>A0A6N7XK84</accession>
<dbReference type="Pfam" id="PF04464">
    <property type="entry name" value="Glyphos_transf"/>
    <property type="match status" value="1"/>
</dbReference>
<reference evidence="9 10" key="1">
    <citation type="submission" date="2019-08" db="EMBL/GenBank/DDBJ databases">
        <title>In-depth cultivation of the pig gut microbiome towards novel bacterial diversity and tailored functional studies.</title>
        <authorList>
            <person name="Wylensek D."/>
            <person name="Hitch T.C.A."/>
            <person name="Clavel T."/>
        </authorList>
    </citation>
    <scope>NUCLEOTIDE SEQUENCE [LARGE SCALE GENOMIC DNA]</scope>
    <source>
        <strain evidence="9 10">WCA-MUC-591-APC-4B</strain>
    </source>
</reference>
<dbReference type="GO" id="GO:0005886">
    <property type="term" value="C:plasma membrane"/>
    <property type="evidence" value="ECO:0007669"/>
    <property type="project" value="UniProtKB-SubCell"/>
</dbReference>
<dbReference type="Proteomes" id="UP000469424">
    <property type="component" value="Unassembled WGS sequence"/>
</dbReference>
<keyword evidence="10" id="KW-1185">Reference proteome</keyword>
<dbReference type="PANTHER" id="PTHR37316:SF2">
    <property type="entry name" value="TEICHOIC ACID RIBITOL-PHOSPHATE POLYMERASE TARK"/>
    <property type="match status" value="1"/>
</dbReference>
<dbReference type="InterPro" id="IPR001173">
    <property type="entry name" value="Glyco_trans_2-like"/>
</dbReference>
<dbReference type="InterPro" id="IPR051612">
    <property type="entry name" value="Teichoic_Acid_Biosynth"/>
</dbReference>
<evidence type="ECO:0000313" key="9">
    <source>
        <dbReference type="EMBL" id="MST70455.1"/>
    </source>
</evidence>
<proteinExistence type="inferred from homology"/>
<dbReference type="AlphaFoldDB" id="A0A6N7XK84"/>
<feature type="coiled-coil region" evidence="7">
    <location>
        <begin position="549"/>
        <end position="576"/>
    </location>
</feature>
<evidence type="ECO:0000256" key="1">
    <source>
        <dbReference type="ARBA" id="ARBA00004202"/>
    </source>
</evidence>
<feature type="domain" description="Glycosyltransferase 2-like" evidence="8">
    <location>
        <begin position="6"/>
        <end position="167"/>
    </location>
</feature>
<dbReference type="Pfam" id="PF00535">
    <property type="entry name" value="Glycos_transf_2"/>
    <property type="match status" value="1"/>
</dbReference>
<evidence type="ECO:0000256" key="6">
    <source>
        <dbReference type="ARBA" id="ARBA00023136"/>
    </source>
</evidence>
<keyword evidence="3" id="KW-1003">Cell membrane</keyword>
<keyword evidence="7" id="KW-0175">Coiled coil</keyword>
<comment type="subcellular location">
    <subcellularLocation>
        <location evidence="1">Cell membrane</location>
        <topology evidence="1">Peripheral membrane protein</topology>
    </subcellularLocation>
</comment>
<dbReference type="RefSeq" id="WP_154554020.1">
    <property type="nucleotide sequence ID" value="NZ_VUNA01000005.1"/>
</dbReference>
<evidence type="ECO:0000256" key="5">
    <source>
        <dbReference type="ARBA" id="ARBA00022944"/>
    </source>
</evidence>
<dbReference type="GO" id="GO:0019350">
    <property type="term" value="P:teichoic acid biosynthetic process"/>
    <property type="evidence" value="ECO:0007669"/>
    <property type="project" value="UniProtKB-KW"/>
</dbReference>
<keyword evidence="5" id="KW-0777">Teichoic acid biosynthesis</keyword>
<dbReference type="PANTHER" id="PTHR37316">
    <property type="entry name" value="TEICHOIC ACID GLYCEROL-PHOSPHATE PRIMASE"/>
    <property type="match status" value="1"/>
</dbReference>
<comment type="caution">
    <text evidence="9">The sequence shown here is derived from an EMBL/GenBank/DDBJ whole genome shotgun (WGS) entry which is preliminary data.</text>
</comment>
<evidence type="ECO:0000256" key="7">
    <source>
        <dbReference type="SAM" id="Coils"/>
    </source>
</evidence>
<dbReference type="InterPro" id="IPR043149">
    <property type="entry name" value="TagF_N"/>
</dbReference>
<dbReference type="InterPro" id="IPR029044">
    <property type="entry name" value="Nucleotide-diphossugar_trans"/>
</dbReference>
<dbReference type="Gene3D" id="3.40.50.12580">
    <property type="match status" value="1"/>
</dbReference>
<dbReference type="SUPFAM" id="SSF53448">
    <property type="entry name" value="Nucleotide-diphospho-sugar transferases"/>
    <property type="match status" value="1"/>
</dbReference>
<keyword evidence="4 9" id="KW-0808">Transferase</keyword>